<reference evidence="1" key="1">
    <citation type="submission" date="2019-02" db="EMBL/GenBank/DDBJ databases">
        <authorList>
            <person name="Gruber-Vodicka R. H."/>
            <person name="Seah K. B. B."/>
        </authorList>
    </citation>
    <scope>NUCLEOTIDE SEQUENCE</scope>
    <source>
        <strain evidence="1">BECK_BZ163</strain>
        <strain evidence="2">BECK_BZ164</strain>
    </source>
</reference>
<gene>
    <name evidence="1" type="ORF">BECKFM1743A_GA0114220_107732</name>
    <name evidence="2" type="ORF">BECKFM1743B_GA0114221_108362</name>
</gene>
<dbReference type="AlphaFoldDB" id="A0A450TY62"/>
<sequence>MNYFKHVQRGRRALGILRLTLKPSEAAPQTNKA</sequence>
<proteinExistence type="predicted"/>
<accession>A0A450TY62</accession>
<evidence type="ECO:0000313" key="1">
    <source>
        <dbReference type="EMBL" id="VFJ74324.1"/>
    </source>
</evidence>
<name>A0A450TY62_9GAMM</name>
<evidence type="ECO:0000313" key="2">
    <source>
        <dbReference type="EMBL" id="VFK22054.1"/>
    </source>
</evidence>
<dbReference type="EMBL" id="CAADFL010000836">
    <property type="protein sequence ID" value="VFK22054.1"/>
    <property type="molecule type" value="Genomic_DNA"/>
</dbReference>
<organism evidence="1">
    <name type="scientific">Candidatus Kentrum sp. FM</name>
    <dbReference type="NCBI Taxonomy" id="2126340"/>
    <lineage>
        <taxon>Bacteria</taxon>
        <taxon>Pseudomonadati</taxon>
        <taxon>Pseudomonadota</taxon>
        <taxon>Gammaproteobacteria</taxon>
        <taxon>Candidatus Kentrum</taxon>
    </lineage>
</organism>
<protein>
    <submittedName>
        <fullName evidence="1">Uncharacterized protein</fullName>
    </submittedName>
</protein>
<dbReference type="EMBL" id="CAADEZ010000773">
    <property type="protein sequence ID" value="VFJ74324.1"/>
    <property type="molecule type" value="Genomic_DNA"/>
</dbReference>